<dbReference type="InterPro" id="IPR019675">
    <property type="entry name" value="DUF2550"/>
</dbReference>
<evidence type="ECO:0000313" key="1">
    <source>
        <dbReference type="EMBL" id="AIT60858.1"/>
    </source>
</evidence>
<dbReference type="Pfam" id="PF10739">
    <property type="entry name" value="DUF2550"/>
    <property type="match status" value="1"/>
</dbReference>
<dbReference type="EMBL" id="CP006764">
    <property type="protein sequence ID" value="AIT60858.1"/>
    <property type="molecule type" value="Genomic_DNA"/>
</dbReference>
<protein>
    <recommendedName>
        <fullName evidence="3">DUF2550 domain-containing protein</fullName>
    </recommendedName>
</protein>
<evidence type="ECO:0000313" key="2">
    <source>
        <dbReference type="Proteomes" id="UP000029914"/>
    </source>
</evidence>
<dbReference type="Proteomes" id="UP000029914">
    <property type="component" value="Chromosome"/>
</dbReference>
<gene>
    <name evidence="1" type="ORF">CDOO_06015</name>
</gene>
<dbReference type="OrthoDB" id="4793422at2"/>
<dbReference type="STRING" id="558173.CDOO_06015"/>
<accession>A0A097IFF4</accession>
<sequence length="149" mass="16590">MLVFILIVTAVLLILLALAAWRFLTVRSKGAPALLRQVPGSWRHGVVRYRGDSLEFFKLRSLSPKPDLVVDRCQASVTDHRMGGDEDPVIIDKDDVILAITHPGGVHEFAMAHHAAKAIVAWVESAPSTRLERTDHKTLLMKAGRKPRR</sequence>
<dbReference type="RefSeq" id="WP_018022173.1">
    <property type="nucleotide sequence ID" value="NZ_AQUX01000006.1"/>
</dbReference>
<reference evidence="1 2" key="1">
    <citation type="submission" date="2013-09" db="EMBL/GenBank/DDBJ databases">
        <title>Complete genome sequence of Corynebacterium doosanense CAU 212(T) (=DSM 45436(T)), isolated from activated sludge.</title>
        <authorList>
            <person name="Schaffert L."/>
            <person name="Albersmeier A."/>
            <person name="Kalinowski J."/>
            <person name="Ruckert C."/>
        </authorList>
    </citation>
    <scope>NUCLEOTIDE SEQUENCE [LARGE SCALE GENOMIC DNA]</scope>
    <source>
        <strain evidence="1 2">CAU 212</strain>
    </source>
</reference>
<keyword evidence="2" id="KW-1185">Reference proteome</keyword>
<dbReference type="AlphaFoldDB" id="A0A097IFF4"/>
<evidence type="ECO:0008006" key="3">
    <source>
        <dbReference type="Google" id="ProtNLM"/>
    </source>
</evidence>
<organism evidence="1 2">
    <name type="scientific">Corynebacterium doosanense CAU 212 = DSM 45436</name>
    <dbReference type="NCBI Taxonomy" id="558173"/>
    <lineage>
        <taxon>Bacteria</taxon>
        <taxon>Bacillati</taxon>
        <taxon>Actinomycetota</taxon>
        <taxon>Actinomycetes</taxon>
        <taxon>Mycobacteriales</taxon>
        <taxon>Corynebacteriaceae</taxon>
        <taxon>Corynebacterium</taxon>
    </lineage>
</organism>
<dbReference type="HOGENOM" id="CLU_122300_0_0_11"/>
<dbReference type="eggNOG" id="ENOG5031H0A">
    <property type="taxonomic scope" value="Bacteria"/>
</dbReference>
<name>A0A097IFF4_9CORY</name>
<dbReference type="KEGG" id="cdo:CDOO_06015"/>
<proteinExistence type="predicted"/>